<dbReference type="GeneID" id="19267706"/>
<keyword evidence="3 6" id="KW-1133">Transmembrane helix</keyword>
<dbReference type="EMBL" id="KI912110">
    <property type="protein sequence ID" value="ETS84668.1"/>
    <property type="molecule type" value="Genomic_DNA"/>
</dbReference>
<feature type="transmembrane region" description="Helical" evidence="6">
    <location>
        <begin position="178"/>
        <end position="202"/>
    </location>
</feature>
<feature type="transmembrane region" description="Helical" evidence="6">
    <location>
        <begin position="48"/>
        <end position="67"/>
    </location>
</feature>
<dbReference type="Proteomes" id="UP000030651">
    <property type="component" value="Unassembled WGS sequence"/>
</dbReference>
<keyword evidence="4 6" id="KW-0472">Membrane</keyword>
<dbReference type="InParanoid" id="W3XEZ0"/>
<dbReference type="OMA" id="WTCIEPA"/>
<dbReference type="PANTHER" id="PTHR33048">
    <property type="entry name" value="PTH11-LIKE INTEGRAL MEMBRANE PROTEIN (AFU_ORTHOLOGUE AFUA_5G11245)"/>
    <property type="match status" value="1"/>
</dbReference>
<keyword evidence="9" id="KW-1185">Reference proteome</keyword>
<evidence type="ECO:0000259" key="7">
    <source>
        <dbReference type="Pfam" id="PF20684"/>
    </source>
</evidence>
<feature type="transmembrane region" description="Helical" evidence="6">
    <location>
        <begin position="131"/>
        <end position="158"/>
    </location>
</feature>
<evidence type="ECO:0000313" key="9">
    <source>
        <dbReference type="Proteomes" id="UP000030651"/>
    </source>
</evidence>
<dbReference type="PANTHER" id="PTHR33048:SF47">
    <property type="entry name" value="INTEGRAL MEMBRANE PROTEIN-RELATED"/>
    <property type="match status" value="1"/>
</dbReference>
<protein>
    <recommendedName>
        <fullName evidence="7">Rhodopsin domain-containing protein</fullName>
    </recommendedName>
</protein>
<dbReference type="HOGENOM" id="CLU_028200_25_1_1"/>
<accession>W3XEZ0</accession>
<dbReference type="AlphaFoldDB" id="W3XEZ0"/>
<evidence type="ECO:0000256" key="1">
    <source>
        <dbReference type="ARBA" id="ARBA00004141"/>
    </source>
</evidence>
<evidence type="ECO:0000256" key="5">
    <source>
        <dbReference type="ARBA" id="ARBA00038359"/>
    </source>
</evidence>
<evidence type="ECO:0000313" key="8">
    <source>
        <dbReference type="EMBL" id="ETS84668.1"/>
    </source>
</evidence>
<evidence type="ECO:0000256" key="6">
    <source>
        <dbReference type="SAM" id="Phobius"/>
    </source>
</evidence>
<organism evidence="8 9">
    <name type="scientific">Pestalotiopsis fici (strain W106-1 / CGMCC3.15140)</name>
    <dbReference type="NCBI Taxonomy" id="1229662"/>
    <lineage>
        <taxon>Eukaryota</taxon>
        <taxon>Fungi</taxon>
        <taxon>Dikarya</taxon>
        <taxon>Ascomycota</taxon>
        <taxon>Pezizomycotina</taxon>
        <taxon>Sordariomycetes</taxon>
        <taxon>Xylariomycetidae</taxon>
        <taxon>Amphisphaeriales</taxon>
        <taxon>Sporocadaceae</taxon>
        <taxon>Pestalotiopsis</taxon>
    </lineage>
</organism>
<dbReference type="GO" id="GO:0016020">
    <property type="term" value="C:membrane"/>
    <property type="evidence" value="ECO:0007669"/>
    <property type="project" value="UniProtKB-SubCell"/>
</dbReference>
<evidence type="ECO:0000256" key="4">
    <source>
        <dbReference type="ARBA" id="ARBA00023136"/>
    </source>
</evidence>
<dbReference type="eggNOG" id="ENOG502SKSI">
    <property type="taxonomic scope" value="Eukaryota"/>
</dbReference>
<proteinExistence type="inferred from homology"/>
<comment type="subcellular location">
    <subcellularLocation>
        <location evidence="1">Membrane</location>
        <topology evidence="1">Multi-pass membrane protein</topology>
    </subcellularLocation>
</comment>
<dbReference type="InterPro" id="IPR049326">
    <property type="entry name" value="Rhodopsin_dom_fungi"/>
</dbReference>
<dbReference type="OrthoDB" id="5329176at2759"/>
<feature type="transmembrane region" description="Helical" evidence="6">
    <location>
        <begin position="96"/>
        <end position="119"/>
    </location>
</feature>
<comment type="similarity">
    <text evidence="5">Belongs to the SAT4 family.</text>
</comment>
<dbReference type="Pfam" id="PF20684">
    <property type="entry name" value="Fung_rhodopsin"/>
    <property type="match status" value="1"/>
</dbReference>
<dbReference type="RefSeq" id="XP_007829465.1">
    <property type="nucleotide sequence ID" value="XM_007831274.1"/>
</dbReference>
<dbReference type="KEGG" id="pfy:PFICI_02693"/>
<feature type="transmembrane region" description="Helical" evidence="6">
    <location>
        <begin position="14"/>
        <end position="36"/>
    </location>
</feature>
<gene>
    <name evidence="8" type="ORF">PFICI_02693</name>
</gene>
<keyword evidence="2 6" id="KW-0812">Transmembrane</keyword>
<feature type="domain" description="Rhodopsin" evidence="7">
    <location>
        <begin position="33"/>
        <end position="221"/>
    </location>
</feature>
<reference evidence="9" key="1">
    <citation type="journal article" date="2015" name="BMC Genomics">
        <title>Genomic and transcriptomic analysis of the endophytic fungus Pestalotiopsis fici reveals its lifestyle and high potential for synthesis of natural products.</title>
        <authorList>
            <person name="Wang X."/>
            <person name="Zhang X."/>
            <person name="Liu L."/>
            <person name="Xiang M."/>
            <person name="Wang W."/>
            <person name="Sun X."/>
            <person name="Che Y."/>
            <person name="Guo L."/>
            <person name="Liu G."/>
            <person name="Guo L."/>
            <person name="Wang C."/>
            <person name="Yin W.B."/>
            <person name="Stadler M."/>
            <person name="Zhang X."/>
            <person name="Liu X."/>
        </authorList>
    </citation>
    <scope>NUCLEOTIDE SEQUENCE [LARGE SCALE GENOMIC DNA]</scope>
    <source>
        <strain evidence="9">W106-1 / CGMCC3.15140</strain>
    </source>
</reference>
<sequence>MNDVKTSEEVDTCVAILVGAFVAILATISVAFRCHVRYLNKIYYKADDWLILISFIFTIGADIAMLYSSSHVSNRLGYDESNEDTGRPANSMSSKITFIGAALYFTITSTTKLSILLMYQRLFSINSDFRYQVRVLIAIVVAFWTGCTIAGLVSCISYERAWVRGLNEAAHCQHYNAFWTASGILESIIDVMIIILPLRIIYRLQMSKRNKLTLIGVFLLVIL</sequence>
<evidence type="ECO:0000256" key="2">
    <source>
        <dbReference type="ARBA" id="ARBA00022692"/>
    </source>
</evidence>
<dbReference type="InterPro" id="IPR052337">
    <property type="entry name" value="SAT4-like"/>
</dbReference>
<name>W3XEZ0_PESFW</name>
<evidence type="ECO:0000256" key="3">
    <source>
        <dbReference type="ARBA" id="ARBA00022989"/>
    </source>
</evidence>